<dbReference type="RefSeq" id="WP_387980637.1">
    <property type="nucleotide sequence ID" value="NZ_JBHRWO010000021.1"/>
</dbReference>
<sequence length="424" mass="45507">MTGSGTENRSLADWIDRHAFTIDSLEPDAPLDDLEPLGELVGDARVVAIGESAHHVGEFYRLRHRMLRFLVERCGFTVYAFEAPAGESRAIDAWIRGGPGSVTEVARTSGTQLAHCAEMHATLAWMRRRNRTAARPVRFAGLLPGTGGASFAGELAEVERYAERFDPDALPLLRQAVNLASSYADIASVPRTLTGYAAMSEGERDALTAIMSRLLARMESMGATGDEGGHAHATAALRRAWHLDHFTRDLTGYGLPIGATAMDASIAETVVRLLDGHGPESRIVLGLHNVHIRRTPALGPGPSGRLPAGYHLADALGPDYVAIAATSGGGRTVRGSLDPEQPNGFRFADMPVPVAPDTAVEGAFTGRAATTIADLRAARTAIDEAENYTRILMEDYYTDVPVFDAFDALARVDRTTVTDYLADS</sequence>
<keyword evidence="1" id="KW-0378">Hydrolase</keyword>
<dbReference type="Proteomes" id="UP001595712">
    <property type="component" value="Unassembled WGS sequence"/>
</dbReference>
<dbReference type="PANTHER" id="PTHR31299">
    <property type="entry name" value="ESTERASE, PUTATIVE (AFU_ORTHOLOGUE AFUA_1G05850)-RELATED"/>
    <property type="match status" value="1"/>
</dbReference>
<dbReference type="InterPro" id="IPR052036">
    <property type="entry name" value="Hydrolase/PRTase-associated"/>
</dbReference>
<comment type="caution">
    <text evidence="1">The sequence shown here is derived from an EMBL/GenBank/DDBJ whole genome shotgun (WGS) entry which is preliminary data.</text>
</comment>
<organism evidence="1 2">
    <name type="scientific">Glycomyces rhizosphaerae</name>
    <dbReference type="NCBI Taxonomy" id="2054422"/>
    <lineage>
        <taxon>Bacteria</taxon>
        <taxon>Bacillati</taxon>
        <taxon>Actinomycetota</taxon>
        <taxon>Actinomycetes</taxon>
        <taxon>Glycomycetales</taxon>
        <taxon>Glycomycetaceae</taxon>
        <taxon>Glycomyces</taxon>
    </lineage>
</organism>
<dbReference type="Gene3D" id="3.30.1870.10">
    <property type="entry name" value="EreA-like, domain 2"/>
    <property type="match status" value="1"/>
</dbReference>
<dbReference type="SUPFAM" id="SSF159501">
    <property type="entry name" value="EreA/ChaN-like"/>
    <property type="match status" value="1"/>
</dbReference>
<keyword evidence="2" id="KW-1185">Reference proteome</keyword>
<accession>A0ABV7Q8K2</accession>
<dbReference type="InterPro" id="IPR007815">
    <property type="entry name" value="Emycin_Estase"/>
</dbReference>
<dbReference type="Gene3D" id="3.40.1660.10">
    <property type="entry name" value="EreA-like (biosynthetic domain)"/>
    <property type="match status" value="1"/>
</dbReference>
<reference evidence="2" key="1">
    <citation type="journal article" date="2019" name="Int. J. Syst. Evol. Microbiol.">
        <title>The Global Catalogue of Microorganisms (GCM) 10K type strain sequencing project: providing services to taxonomists for standard genome sequencing and annotation.</title>
        <authorList>
            <consortium name="The Broad Institute Genomics Platform"/>
            <consortium name="The Broad Institute Genome Sequencing Center for Infectious Disease"/>
            <person name="Wu L."/>
            <person name="Ma J."/>
        </authorList>
    </citation>
    <scope>NUCLEOTIDE SEQUENCE [LARGE SCALE GENOMIC DNA]</scope>
    <source>
        <strain evidence="2">CGMCC 4.7396</strain>
    </source>
</reference>
<proteinExistence type="predicted"/>
<dbReference type="GO" id="GO:0016787">
    <property type="term" value="F:hydrolase activity"/>
    <property type="evidence" value="ECO:0007669"/>
    <property type="project" value="UniProtKB-KW"/>
</dbReference>
<dbReference type="EMBL" id="JBHRWO010000021">
    <property type="protein sequence ID" value="MFC3495799.1"/>
    <property type="molecule type" value="Genomic_DNA"/>
</dbReference>
<evidence type="ECO:0000313" key="1">
    <source>
        <dbReference type="EMBL" id="MFC3495799.1"/>
    </source>
</evidence>
<dbReference type="Pfam" id="PF05139">
    <property type="entry name" value="Erythro_esteras"/>
    <property type="match status" value="1"/>
</dbReference>
<evidence type="ECO:0000313" key="2">
    <source>
        <dbReference type="Proteomes" id="UP001595712"/>
    </source>
</evidence>
<gene>
    <name evidence="1" type="ORF">ACFO8M_25240</name>
</gene>
<dbReference type="CDD" id="cd14728">
    <property type="entry name" value="Ere-like"/>
    <property type="match status" value="1"/>
</dbReference>
<protein>
    <submittedName>
        <fullName evidence="1">Erythromycin esterase family protein</fullName>
        <ecNumber evidence="1">3.1.1.-</ecNumber>
    </submittedName>
</protein>
<dbReference type="Gene3D" id="1.20.1440.30">
    <property type="entry name" value="Biosynthetic Protein domain"/>
    <property type="match status" value="1"/>
</dbReference>
<dbReference type="EC" id="3.1.1.-" evidence="1"/>
<name>A0ABV7Q8K2_9ACTN</name>
<dbReference type="PANTHER" id="PTHR31299:SF0">
    <property type="entry name" value="ESTERASE, PUTATIVE (AFU_ORTHOLOGUE AFUA_1G05850)-RELATED"/>
    <property type="match status" value="1"/>
</dbReference>